<dbReference type="EMBL" id="HG002083">
    <property type="protein sequence ID" value="CDF39831.1"/>
    <property type="molecule type" value="Genomic_DNA"/>
</dbReference>
<name>R7QQR8_CHOCR</name>
<keyword evidence="1" id="KW-0732">Signal</keyword>
<dbReference type="Proteomes" id="UP000012073">
    <property type="component" value="Unassembled WGS sequence"/>
</dbReference>
<gene>
    <name evidence="2" type="ORF">CHC_T00000424001</name>
</gene>
<reference evidence="3" key="1">
    <citation type="journal article" date="2013" name="Proc. Natl. Acad. Sci. U.S.A.">
        <title>Genome structure and metabolic features in the red seaweed Chondrus crispus shed light on evolution of the Archaeplastida.</title>
        <authorList>
            <person name="Collen J."/>
            <person name="Porcel B."/>
            <person name="Carre W."/>
            <person name="Ball S.G."/>
            <person name="Chaparro C."/>
            <person name="Tonon T."/>
            <person name="Barbeyron T."/>
            <person name="Michel G."/>
            <person name="Noel B."/>
            <person name="Valentin K."/>
            <person name="Elias M."/>
            <person name="Artiguenave F."/>
            <person name="Arun A."/>
            <person name="Aury J.M."/>
            <person name="Barbosa-Neto J.F."/>
            <person name="Bothwell J.H."/>
            <person name="Bouget F.Y."/>
            <person name="Brillet L."/>
            <person name="Cabello-Hurtado F."/>
            <person name="Capella-Gutierrez S."/>
            <person name="Charrier B."/>
            <person name="Cladiere L."/>
            <person name="Cock J.M."/>
            <person name="Coelho S.M."/>
            <person name="Colleoni C."/>
            <person name="Czjzek M."/>
            <person name="Da Silva C."/>
            <person name="Delage L."/>
            <person name="Denoeud F."/>
            <person name="Deschamps P."/>
            <person name="Dittami S.M."/>
            <person name="Gabaldon T."/>
            <person name="Gachon C.M."/>
            <person name="Groisillier A."/>
            <person name="Herve C."/>
            <person name="Jabbari K."/>
            <person name="Katinka M."/>
            <person name="Kloareg B."/>
            <person name="Kowalczyk N."/>
            <person name="Labadie K."/>
            <person name="Leblanc C."/>
            <person name="Lopez P.J."/>
            <person name="McLachlan D.H."/>
            <person name="Meslet-Cladiere L."/>
            <person name="Moustafa A."/>
            <person name="Nehr Z."/>
            <person name="Nyvall Collen P."/>
            <person name="Panaud O."/>
            <person name="Partensky F."/>
            <person name="Poulain J."/>
            <person name="Rensing S.A."/>
            <person name="Rousvoal S."/>
            <person name="Samson G."/>
            <person name="Symeonidi A."/>
            <person name="Weissenbach J."/>
            <person name="Zambounis A."/>
            <person name="Wincker P."/>
            <person name="Boyen C."/>
        </authorList>
    </citation>
    <scope>NUCLEOTIDE SEQUENCE [LARGE SCALE GENOMIC DNA]</scope>
    <source>
        <strain evidence="3">cv. Stackhouse</strain>
    </source>
</reference>
<evidence type="ECO:0000313" key="2">
    <source>
        <dbReference type="EMBL" id="CDF39831.1"/>
    </source>
</evidence>
<evidence type="ECO:0000313" key="3">
    <source>
        <dbReference type="Proteomes" id="UP000012073"/>
    </source>
</evidence>
<protein>
    <recommendedName>
        <fullName evidence="4">Secreted protein</fullName>
    </recommendedName>
</protein>
<sequence length="127" mass="14155">MPRLLRFALLRFALLCPPKQVIWRAMSGSYVLIYVFKKSKALRSITVFVKNLKVFLAKPGKAKQKPACSGRRTRSEGAFPACRILHVYIAPPVLHTAVAPPTVNTTKVLFDESLRACPNTAMSLFPI</sequence>
<dbReference type="KEGG" id="ccp:CHC_T00000424001"/>
<dbReference type="GeneID" id="17317844"/>
<dbReference type="Gramene" id="CDF39831">
    <property type="protein sequence ID" value="CDF39831"/>
    <property type="gene ID" value="CHC_T00000424001"/>
</dbReference>
<dbReference type="AlphaFoldDB" id="R7QQR8"/>
<evidence type="ECO:0008006" key="4">
    <source>
        <dbReference type="Google" id="ProtNLM"/>
    </source>
</evidence>
<evidence type="ECO:0000256" key="1">
    <source>
        <dbReference type="SAM" id="SignalP"/>
    </source>
</evidence>
<feature type="signal peptide" evidence="1">
    <location>
        <begin position="1"/>
        <end position="23"/>
    </location>
</feature>
<accession>R7QQR8</accession>
<dbReference type="RefSeq" id="XP_005710125.1">
    <property type="nucleotide sequence ID" value="XM_005710068.1"/>
</dbReference>
<proteinExistence type="predicted"/>
<keyword evidence="3" id="KW-1185">Reference proteome</keyword>
<feature type="chain" id="PRO_5004443510" description="Secreted protein" evidence="1">
    <location>
        <begin position="24"/>
        <end position="127"/>
    </location>
</feature>
<organism evidence="2 3">
    <name type="scientific">Chondrus crispus</name>
    <name type="common">Carrageen Irish moss</name>
    <name type="synonym">Polymorpha crispa</name>
    <dbReference type="NCBI Taxonomy" id="2769"/>
    <lineage>
        <taxon>Eukaryota</taxon>
        <taxon>Rhodophyta</taxon>
        <taxon>Florideophyceae</taxon>
        <taxon>Rhodymeniophycidae</taxon>
        <taxon>Gigartinales</taxon>
        <taxon>Gigartinaceae</taxon>
        <taxon>Chondrus</taxon>
    </lineage>
</organism>